<feature type="domain" description="Transglycosylase SLT" evidence="2">
    <location>
        <begin position="18"/>
        <end position="127"/>
    </location>
</feature>
<organism evidence="3 4">
    <name type="scientific">Teichococcus vastitatis</name>
    <dbReference type="NCBI Taxonomy" id="2307076"/>
    <lineage>
        <taxon>Bacteria</taxon>
        <taxon>Pseudomonadati</taxon>
        <taxon>Pseudomonadota</taxon>
        <taxon>Alphaproteobacteria</taxon>
        <taxon>Acetobacterales</taxon>
        <taxon>Roseomonadaceae</taxon>
        <taxon>Roseomonas</taxon>
    </lineage>
</organism>
<protein>
    <submittedName>
        <fullName evidence="3">Transglycosylase SLT domain-containing protein</fullName>
    </submittedName>
</protein>
<evidence type="ECO:0000313" key="4">
    <source>
        <dbReference type="Proteomes" id="UP001201985"/>
    </source>
</evidence>
<reference evidence="3 4" key="1">
    <citation type="submission" date="2022-03" db="EMBL/GenBank/DDBJ databases">
        <title>Complete genome analysis of Roseomonas KG 17.1 : a prolific producer of plant growth promoters.</title>
        <authorList>
            <person name="Saadouli I."/>
            <person name="Najjari A."/>
            <person name="Mosbah A."/>
            <person name="Ouzari H.I."/>
        </authorList>
    </citation>
    <scope>NUCLEOTIDE SEQUENCE [LARGE SCALE GENOMIC DNA]</scope>
    <source>
        <strain evidence="3 4">KG17-1</strain>
    </source>
</reference>
<dbReference type="RefSeq" id="WP_238384058.1">
    <property type="nucleotide sequence ID" value="NZ_JALBUU010000004.1"/>
</dbReference>
<comment type="similarity">
    <text evidence="1">Belongs to the virb1 family.</text>
</comment>
<dbReference type="InterPro" id="IPR023346">
    <property type="entry name" value="Lysozyme-like_dom_sf"/>
</dbReference>
<dbReference type="Pfam" id="PF01464">
    <property type="entry name" value="SLT"/>
    <property type="match status" value="1"/>
</dbReference>
<evidence type="ECO:0000259" key="2">
    <source>
        <dbReference type="Pfam" id="PF01464"/>
    </source>
</evidence>
<evidence type="ECO:0000313" key="3">
    <source>
        <dbReference type="EMBL" id="MCI0753217.1"/>
    </source>
</evidence>
<dbReference type="SUPFAM" id="SSF53955">
    <property type="entry name" value="Lysozyme-like"/>
    <property type="match status" value="1"/>
</dbReference>
<accession>A0ABS9W1P2</accession>
<gene>
    <name evidence="3" type="ORF">MON41_05485</name>
</gene>
<dbReference type="InterPro" id="IPR008258">
    <property type="entry name" value="Transglycosylase_SLT_dom_1"/>
</dbReference>
<evidence type="ECO:0000256" key="1">
    <source>
        <dbReference type="ARBA" id="ARBA00009387"/>
    </source>
</evidence>
<comment type="caution">
    <text evidence="3">The sequence shown here is derived from an EMBL/GenBank/DDBJ whole genome shotgun (WGS) entry which is preliminary data.</text>
</comment>
<name>A0ABS9W1P2_9PROT</name>
<sequence length="182" mass="19231">MLFGTPAEAGPRSACLDAVRAAEAKYDLPDGLLVAVALAESGLHAHAISVGGRAFYPDSRAEARALLARSSAGGSVMAGCVQVNAKVHAGTSDWPLDPLRSADWAARYLRRHHDSLGNWADAIRRWNGAGPKDNKLVCRVEAKLQVTHPGSTALGRPNCGGSQMARMRRDGQALLELAEAPD</sequence>
<dbReference type="Proteomes" id="UP001201985">
    <property type="component" value="Unassembled WGS sequence"/>
</dbReference>
<dbReference type="EMBL" id="JALBUU010000004">
    <property type="protein sequence ID" value="MCI0753217.1"/>
    <property type="molecule type" value="Genomic_DNA"/>
</dbReference>
<dbReference type="Gene3D" id="1.10.530.10">
    <property type="match status" value="1"/>
</dbReference>
<proteinExistence type="inferred from homology"/>
<keyword evidence="4" id="KW-1185">Reference proteome</keyword>